<evidence type="ECO:0000313" key="2">
    <source>
        <dbReference type="Proteomes" id="UP001497535"/>
    </source>
</evidence>
<dbReference type="EMBL" id="CAVMJV010000015">
    <property type="protein sequence ID" value="CAK5054159.1"/>
    <property type="molecule type" value="Genomic_DNA"/>
</dbReference>
<dbReference type="Proteomes" id="UP001497535">
    <property type="component" value="Unassembled WGS sequence"/>
</dbReference>
<keyword evidence="2" id="KW-1185">Reference proteome</keyword>
<name>A0ACB0YMQ2_MELEN</name>
<gene>
    <name evidence="1" type="ORF">MENTE1834_LOCUS14331</name>
</gene>
<proteinExistence type="predicted"/>
<accession>A0ACB0YMQ2</accession>
<protein>
    <submittedName>
        <fullName evidence="1">Uncharacterized protein</fullName>
    </submittedName>
</protein>
<reference evidence="1" key="1">
    <citation type="submission" date="2023-11" db="EMBL/GenBank/DDBJ databases">
        <authorList>
            <person name="Poullet M."/>
        </authorList>
    </citation>
    <scope>NUCLEOTIDE SEQUENCE</scope>
    <source>
        <strain evidence="1">E1834</strain>
    </source>
</reference>
<comment type="caution">
    <text evidence="1">The sequence shown here is derived from an EMBL/GenBank/DDBJ whole genome shotgun (WGS) entry which is preliminary data.</text>
</comment>
<sequence>MSRENGRRSRIIPAQSRLKIWRTCRSDRDRIEESKTLGFVFRVFRVVSFIFCFMFNSSDV</sequence>
<organism evidence="1 2">
    <name type="scientific">Meloidogyne enterolobii</name>
    <name type="common">Root-knot nematode worm</name>
    <name type="synonym">Meloidogyne mayaguensis</name>
    <dbReference type="NCBI Taxonomy" id="390850"/>
    <lineage>
        <taxon>Eukaryota</taxon>
        <taxon>Metazoa</taxon>
        <taxon>Ecdysozoa</taxon>
        <taxon>Nematoda</taxon>
        <taxon>Chromadorea</taxon>
        <taxon>Rhabditida</taxon>
        <taxon>Tylenchina</taxon>
        <taxon>Tylenchomorpha</taxon>
        <taxon>Tylenchoidea</taxon>
        <taxon>Meloidogynidae</taxon>
        <taxon>Meloidogyninae</taxon>
        <taxon>Meloidogyne</taxon>
    </lineage>
</organism>
<evidence type="ECO:0000313" key="1">
    <source>
        <dbReference type="EMBL" id="CAK5054159.1"/>
    </source>
</evidence>